<dbReference type="Pfam" id="PF13495">
    <property type="entry name" value="Phage_int_SAM_4"/>
    <property type="match status" value="1"/>
</dbReference>
<gene>
    <name evidence="5" type="ORF">M2325_000731</name>
</gene>
<dbReference type="EMBL" id="JANUCQ010000002">
    <property type="protein sequence ID" value="MCS3922046.1"/>
    <property type="molecule type" value="Genomic_DNA"/>
</dbReference>
<protein>
    <submittedName>
        <fullName evidence="5">Integrase/recombinase XerD</fullName>
    </submittedName>
</protein>
<keyword evidence="2" id="KW-0238">DNA-binding</keyword>
<evidence type="ECO:0000313" key="5">
    <source>
        <dbReference type="EMBL" id="MCS3922046.1"/>
    </source>
</evidence>
<evidence type="ECO:0000256" key="3">
    <source>
        <dbReference type="ARBA" id="ARBA00023172"/>
    </source>
</evidence>
<dbReference type="RefSeq" id="WP_013179859.1">
    <property type="nucleotide sequence ID" value="NZ_JANUCQ010000002.1"/>
</dbReference>
<dbReference type="PANTHER" id="PTHR30349:SF41">
    <property type="entry name" value="INTEGRASE_RECOMBINASE PROTEIN MJ0367-RELATED"/>
    <property type="match status" value="1"/>
</dbReference>
<dbReference type="Gene3D" id="1.10.443.10">
    <property type="entry name" value="Intergrase catalytic core"/>
    <property type="match status" value="1"/>
</dbReference>
<comment type="caution">
    <text evidence="5">The sequence shown here is derived from an EMBL/GenBank/DDBJ whole genome shotgun (WGS) entry which is preliminary data.</text>
</comment>
<evidence type="ECO:0000313" key="6">
    <source>
        <dbReference type="Proteomes" id="UP001140258"/>
    </source>
</evidence>
<sequence>MKEVKRLIAFNRNEQYNIEEYVERYKYERELDGIAKSTLQIDVTKLKVFLRYCNLTLKRKPENLTKLDFGKFFMYLSNERKIAKNTEIRYYNLLVMFYKVMKFDNFEEFETECKERKRFKKFDKKHYDYVTTQDMDLIFQKLYNKNNYTQDRDAVLLRTLWDTGCRVSEILNSRLKDYDSKNGVIVITKSKNYTERRVILANDTKEALNYIITKNRNKNDNDYLFQKLNGEQINRNAIYRVFNACVKELKAEGKLAKNRRIVLHSIRHGCCVNLLTKGVNLDEVSRYMGHNRVETTMIYAHNRERTNESLNNIKNIL</sequence>
<dbReference type="PANTHER" id="PTHR30349">
    <property type="entry name" value="PHAGE INTEGRASE-RELATED"/>
    <property type="match status" value="1"/>
</dbReference>
<feature type="domain" description="Tyr recombinase" evidence="4">
    <location>
        <begin position="125"/>
        <end position="315"/>
    </location>
</feature>
<keyword evidence="1" id="KW-0229">DNA integration</keyword>
<dbReference type="InterPro" id="IPR010998">
    <property type="entry name" value="Integrase_recombinase_N"/>
</dbReference>
<dbReference type="Pfam" id="PF00589">
    <property type="entry name" value="Phage_integrase"/>
    <property type="match status" value="1"/>
</dbReference>
<organism evidence="5 6">
    <name type="scientific">Methanococcus voltae PS</name>
    <dbReference type="NCBI Taxonomy" id="523842"/>
    <lineage>
        <taxon>Archaea</taxon>
        <taxon>Methanobacteriati</taxon>
        <taxon>Methanobacteriota</taxon>
        <taxon>Methanomada group</taxon>
        <taxon>Methanococci</taxon>
        <taxon>Methanococcales</taxon>
        <taxon>Methanococcaceae</taxon>
        <taxon>Methanococcus</taxon>
    </lineage>
</organism>
<dbReference type="PROSITE" id="PS51898">
    <property type="entry name" value="TYR_RECOMBINASE"/>
    <property type="match status" value="1"/>
</dbReference>
<accession>A0ABT2EX89</accession>
<dbReference type="InterPro" id="IPR013762">
    <property type="entry name" value="Integrase-like_cat_sf"/>
</dbReference>
<proteinExistence type="predicted"/>
<dbReference type="SUPFAM" id="SSF56349">
    <property type="entry name" value="DNA breaking-rejoining enzymes"/>
    <property type="match status" value="1"/>
</dbReference>
<dbReference type="CDD" id="cd00397">
    <property type="entry name" value="DNA_BRE_C"/>
    <property type="match status" value="1"/>
</dbReference>
<keyword evidence="6" id="KW-1185">Reference proteome</keyword>
<name>A0ABT2EX89_METVO</name>
<reference evidence="5" key="1">
    <citation type="submission" date="2022-08" db="EMBL/GenBank/DDBJ databases">
        <title>Genomic Encyclopedia of Type Strains, Phase V (KMG-V): Genome sequencing to study the core and pangenomes of soil and plant-associated prokaryotes.</title>
        <authorList>
            <person name="Whitman W."/>
        </authorList>
    </citation>
    <scope>NUCLEOTIDE SEQUENCE</scope>
    <source>
        <strain evidence="5">PS</strain>
    </source>
</reference>
<evidence type="ECO:0000259" key="4">
    <source>
        <dbReference type="PROSITE" id="PS51898"/>
    </source>
</evidence>
<dbReference type="InterPro" id="IPR004107">
    <property type="entry name" value="Integrase_SAM-like_N"/>
</dbReference>
<evidence type="ECO:0000256" key="1">
    <source>
        <dbReference type="ARBA" id="ARBA00022908"/>
    </source>
</evidence>
<evidence type="ECO:0000256" key="2">
    <source>
        <dbReference type="ARBA" id="ARBA00023125"/>
    </source>
</evidence>
<dbReference type="Gene3D" id="1.10.150.130">
    <property type="match status" value="1"/>
</dbReference>
<dbReference type="InterPro" id="IPR011010">
    <property type="entry name" value="DNA_brk_join_enz"/>
</dbReference>
<dbReference type="InterPro" id="IPR002104">
    <property type="entry name" value="Integrase_catalytic"/>
</dbReference>
<keyword evidence="3" id="KW-0233">DNA recombination</keyword>
<dbReference type="InterPro" id="IPR050090">
    <property type="entry name" value="Tyrosine_recombinase_XerCD"/>
</dbReference>
<dbReference type="Proteomes" id="UP001140258">
    <property type="component" value="Unassembled WGS sequence"/>
</dbReference>